<protein>
    <submittedName>
        <fullName evidence="1">Uncharacterized protein</fullName>
    </submittedName>
</protein>
<evidence type="ECO:0000313" key="1">
    <source>
        <dbReference type="EMBL" id="QJA90341.1"/>
    </source>
</evidence>
<accession>A0A6M3LAM9</accession>
<gene>
    <name evidence="1" type="ORF">MM415B02392_0018</name>
</gene>
<dbReference type="AlphaFoldDB" id="A0A6M3LAM9"/>
<reference evidence="1" key="1">
    <citation type="submission" date="2020-03" db="EMBL/GenBank/DDBJ databases">
        <title>The deep terrestrial virosphere.</title>
        <authorList>
            <person name="Holmfeldt K."/>
            <person name="Nilsson E."/>
            <person name="Simone D."/>
            <person name="Lopez-Fernandez M."/>
            <person name="Wu X."/>
            <person name="de Brujin I."/>
            <person name="Lundin D."/>
            <person name="Andersson A."/>
            <person name="Bertilsson S."/>
            <person name="Dopson M."/>
        </authorList>
    </citation>
    <scope>NUCLEOTIDE SEQUENCE</scope>
    <source>
        <strain evidence="1">MM415B02392</strain>
    </source>
</reference>
<organism evidence="1">
    <name type="scientific">viral metagenome</name>
    <dbReference type="NCBI Taxonomy" id="1070528"/>
    <lineage>
        <taxon>unclassified sequences</taxon>
        <taxon>metagenomes</taxon>
        <taxon>organismal metagenomes</taxon>
    </lineage>
</organism>
<dbReference type="EMBL" id="MT142906">
    <property type="protein sequence ID" value="QJA90341.1"/>
    <property type="molecule type" value="Genomic_DNA"/>
</dbReference>
<proteinExistence type="predicted"/>
<name>A0A6M3LAM9_9ZZZZ</name>
<sequence>MVVPKLGNTNVHVCEQCKLRFYCFTNRDAENCMEEVGKLSDEEIKKIHIARAKEQGHHFPGEPAVAGE</sequence>